<dbReference type="EMBL" id="KV941096">
    <property type="protein sequence ID" value="PIO27820.1"/>
    <property type="molecule type" value="Genomic_DNA"/>
</dbReference>
<proteinExistence type="predicted"/>
<evidence type="ECO:0000313" key="1">
    <source>
        <dbReference type="EMBL" id="PIO27820.1"/>
    </source>
</evidence>
<organism evidence="1 2">
    <name type="scientific">Aquarana catesbeiana</name>
    <name type="common">American bullfrog</name>
    <name type="synonym">Rana catesbeiana</name>
    <dbReference type="NCBI Taxonomy" id="8400"/>
    <lineage>
        <taxon>Eukaryota</taxon>
        <taxon>Metazoa</taxon>
        <taxon>Chordata</taxon>
        <taxon>Craniata</taxon>
        <taxon>Vertebrata</taxon>
        <taxon>Euteleostomi</taxon>
        <taxon>Amphibia</taxon>
        <taxon>Batrachia</taxon>
        <taxon>Anura</taxon>
        <taxon>Neobatrachia</taxon>
        <taxon>Ranoidea</taxon>
        <taxon>Ranidae</taxon>
        <taxon>Aquarana</taxon>
    </lineage>
</organism>
<sequence>MGLGGDPGAPPPIPLITPYTAPAPPIHGRSEWHLSFPPDACSFFLHRSPMICQAGDRGDPDPPLYNGYRQRSLLYPLTADHCNRKCYNVSDCHFTNECNLYTDSIHSCKMLQRKRVSSVPFSVSKKEIWVSV</sequence>
<accession>A0A2G9RIU3</accession>
<reference evidence="2" key="1">
    <citation type="journal article" date="2017" name="Nat. Commun.">
        <title>The North American bullfrog draft genome provides insight into hormonal regulation of long noncoding RNA.</title>
        <authorList>
            <person name="Hammond S.A."/>
            <person name="Warren R.L."/>
            <person name="Vandervalk B.P."/>
            <person name="Kucuk E."/>
            <person name="Khan H."/>
            <person name="Gibb E.A."/>
            <person name="Pandoh P."/>
            <person name="Kirk H."/>
            <person name="Zhao Y."/>
            <person name="Jones M."/>
            <person name="Mungall A.J."/>
            <person name="Coope R."/>
            <person name="Pleasance S."/>
            <person name="Moore R.A."/>
            <person name="Holt R.A."/>
            <person name="Round J.M."/>
            <person name="Ohora S."/>
            <person name="Walle B.V."/>
            <person name="Veldhoen N."/>
            <person name="Helbing C.C."/>
            <person name="Birol I."/>
        </authorList>
    </citation>
    <scope>NUCLEOTIDE SEQUENCE [LARGE SCALE GENOMIC DNA]</scope>
</reference>
<gene>
    <name evidence="1" type="ORF">AB205_0148920</name>
</gene>
<evidence type="ECO:0000313" key="2">
    <source>
        <dbReference type="Proteomes" id="UP000228934"/>
    </source>
</evidence>
<dbReference type="Proteomes" id="UP000228934">
    <property type="component" value="Unassembled WGS sequence"/>
</dbReference>
<keyword evidence="2" id="KW-1185">Reference proteome</keyword>
<dbReference type="AlphaFoldDB" id="A0A2G9RIU3"/>
<name>A0A2G9RIU3_AQUCT</name>
<protein>
    <submittedName>
        <fullName evidence="1">Uncharacterized protein</fullName>
    </submittedName>
</protein>